<dbReference type="Proteomes" id="UP000054007">
    <property type="component" value="Unassembled WGS sequence"/>
</dbReference>
<dbReference type="AlphaFoldDB" id="A0A0D7BCQ3"/>
<comment type="subcellular location">
    <subcellularLocation>
        <location evidence="2">Nucleus</location>
    </subcellularLocation>
</comment>
<keyword evidence="1 2" id="KW-0238">DNA-binding</keyword>
<sequence>MSESDVEQMISHLGLSREEFSKRLLQMREFIGQGSASFTPQETGTASRGRSASASRTSKARSMSRQSSRAIIDASPTRAETPIKAEPVESTMPGTRQRDSMEIVLEQQRRARRDKRSHRGRMHNSSPPPGATRSAVGGKSGADGQGASSSQVKVKVERPPSPSPLTPQQSKYYRAHTASQSAVARQPIDLTQADSPEKPTPPTALFQNPHYYPHRKPHVPASAFTTPVRVHKAMGTAADSSPVIPTSAKADEPPYQSSPLSSTPQLVSSPLSAGSPRPVPSARLIQSVSLEGLPYTLPPGPYSSLKPELSYSAILGRAILSSPEHRLTLQEIYDWITIVFPFYKRGETTWMNSIRHVLSTTSVFRKTLRDRSQGRTQWAIWDQDLHIFENGGYRKHIPKPKVSRWHSPETTPATKRGRKSNASPPDAPRTAKKRRIDSSAPVASGSTLPLVVHPAPIHQSYYDLSAQHLEEQQHQSHIKATKYLETSFPSAPASAPPRARVIESRTAPESESEAEVDVPPSPLAGKSYTHAPLTRQDSIPSSDAVPELVENENDSASSPMVGTSELDPEDLARDSGVNLDHAFSSNKAKLSPVQFWGEPPASSDPDPPFDDDQLAPGIELEFIEESMFDNDSPPPPKLRRKKDKTDRTAEITSHTWSSALSRLSSPGSEDGARPSTPPRKSVFDSSPFSMLSPIRTPISHKGLHMSPSASLAHYKSNLNPPPSYDHRFWLEDDDYDPLKTPSKKKVVTSGGSGGALPLTPRKLFPLASDSPFRTPGTTGSVFKSLLDAGDSPIGLFGKNKTRMLYDSPEGFESPSPKKTKWW</sequence>
<feature type="DNA-binding region" description="Fork-head" evidence="2">
    <location>
        <begin position="306"/>
        <end position="398"/>
    </location>
</feature>
<feature type="region of interest" description="Disordered" evidence="3">
    <location>
        <begin position="740"/>
        <end position="760"/>
    </location>
</feature>
<dbReference type="GO" id="GO:0005634">
    <property type="term" value="C:nucleus"/>
    <property type="evidence" value="ECO:0007669"/>
    <property type="project" value="UniProtKB-SubCell"/>
</dbReference>
<feature type="compositionally biased region" description="Basic residues" evidence="3">
    <location>
        <begin position="110"/>
        <end position="122"/>
    </location>
</feature>
<dbReference type="InterPro" id="IPR001766">
    <property type="entry name" value="Fork_head_dom"/>
</dbReference>
<dbReference type="InterPro" id="IPR036388">
    <property type="entry name" value="WH-like_DNA-bd_sf"/>
</dbReference>
<dbReference type="PANTHER" id="PTHR11829:SF343">
    <property type="entry name" value="FORK-HEAD DOMAIN-CONTAINING PROTEIN"/>
    <property type="match status" value="1"/>
</dbReference>
<feature type="compositionally biased region" description="Low complexity" evidence="3">
    <location>
        <begin position="489"/>
        <end position="499"/>
    </location>
</feature>
<name>A0A0D7BCQ3_9AGAR</name>
<dbReference type="GO" id="GO:0000981">
    <property type="term" value="F:DNA-binding transcription factor activity, RNA polymerase II-specific"/>
    <property type="evidence" value="ECO:0007669"/>
    <property type="project" value="TreeGrafter"/>
</dbReference>
<feature type="compositionally biased region" description="Low complexity" evidence="3">
    <location>
        <begin position="653"/>
        <end position="668"/>
    </location>
</feature>
<feature type="compositionally biased region" description="Polar residues" evidence="3">
    <location>
        <begin position="255"/>
        <end position="272"/>
    </location>
</feature>
<gene>
    <name evidence="5" type="ORF">CYLTODRAFT_444111</name>
</gene>
<dbReference type="Pfam" id="PF00250">
    <property type="entry name" value="Forkhead"/>
    <property type="match status" value="1"/>
</dbReference>
<feature type="domain" description="Fork-head" evidence="4">
    <location>
        <begin position="306"/>
        <end position="398"/>
    </location>
</feature>
<dbReference type="STRING" id="1314674.A0A0D7BCQ3"/>
<dbReference type="EMBL" id="KN880529">
    <property type="protein sequence ID" value="KIY67316.1"/>
    <property type="molecule type" value="Genomic_DNA"/>
</dbReference>
<feature type="region of interest" description="Disordered" evidence="3">
    <location>
        <begin position="398"/>
        <end position="447"/>
    </location>
</feature>
<dbReference type="InterPro" id="IPR036390">
    <property type="entry name" value="WH_DNA-bd_sf"/>
</dbReference>
<feature type="region of interest" description="Disordered" evidence="3">
    <location>
        <begin position="32"/>
        <end position="209"/>
    </location>
</feature>
<protein>
    <recommendedName>
        <fullName evidence="4">Fork-head domain-containing protein</fullName>
    </recommendedName>
</protein>
<evidence type="ECO:0000313" key="5">
    <source>
        <dbReference type="EMBL" id="KIY67316.1"/>
    </source>
</evidence>
<evidence type="ECO:0000256" key="3">
    <source>
        <dbReference type="SAM" id="MobiDB-lite"/>
    </source>
</evidence>
<dbReference type="PANTHER" id="PTHR11829">
    <property type="entry name" value="FORKHEAD BOX PROTEIN"/>
    <property type="match status" value="1"/>
</dbReference>
<evidence type="ECO:0000256" key="2">
    <source>
        <dbReference type="PROSITE-ProRule" id="PRU00089"/>
    </source>
</evidence>
<keyword evidence="6" id="KW-1185">Reference proteome</keyword>
<dbReference type="SMART" id="SM00339">
    <property type="entry name" value="FH"/>
    <property type="match status" value="1"/>
</dbReference>
<dbReference type="CDD" id="cd00059">
    <property type="entry name" value="FH_FOX"/>
    <property type="match status" value="1"/>
</dbReference>
<feature type="compositionally biased region" description="Low complexity" evidence="3">
    <location>
        <begin position="46"/>
        <end position="65"/>
    </location>
</feature>
<keyword evidence="2" id="KW-0539">Nucleus</keyword>
<dbReference type="InterPro" id="IPR050211">
    <property type="entry name" value="FOX_domain-containing"/>
</dbReference>
<evidence type="ECO:0000256" key="1">
    <source>
        <dbReference type="ARBA" id="ARBA00023125"/>
    </source>
</evidence>
<proteinExistence type="predicted"/>
<evidence type="ECO:0000313" key="6">
    <source>
        <dbReference type="Proteomes" id="UP000054007"/>
    </source>
</evidence>
<feature type="region of interest" description="Disordered" evidence="3">
    <location>
        <begin position="487"/>
        <end position="689"/>
    </location>
</feature>
<dbReference type="Gene3D" id="1.10.10.10">
    <property type="entry name" value="Winged helix-like DNA-binding domain superfamily/Winged helix DNA-binding domain"/>
    <property type="match status" value="1"/>
</dbReference>
<dbReference type="OrthoDB" id="5954824at2759"/>
<dbReference type="PRINTS" id="PR00053">
    <property type="entry name" value="FORKHEAD"/>
</dbReference>
<dbReference type="SUPFAM" id="SSF46785">
    <property type="entry name" value="Winged helix' DNA-binding domain"/>
    <property type="match status" value="1"/>
</dbReference>
<evidence type="ECO:0000259" key="4">
    <source>
        <dbReference type="PROSITE" id="PS50039"/>
    </source>
</evidence>
<feature type="compositionally biased region" description="Polar residues" evidence="3">
    <location>
        <begin position="34"/>
        <end position="45"/>
    </location>
</feature>
<feature type="region of interest" description="Disordered" evidence="3">
    <location>
        <begin position="235"/>
        <end position="278"/>
    </location>
</feature>
<dbReference type="PROSITE" id="PS50039">
    <property type="entry name" value="FORK_HEAD_3"/>
    <property type="match status" value="1"/>
</dbReference>
<dbReference type="GO" id="GO:0000978">
    <property type="term" value="F:RNA polymerase II cis-regulatory region sequence-specific DNA binding"/>
    <property type="evidence" value="ECO:0007669"/>
    <property type="project" value="TreeGrafter"/>
</dbReference>
<organism evidence="5 6">
    <name type="scientific">Cylindrobasidium torrendii FP15055 ss-10</name>
    <dbReference type="NCBI Taxonomy" id="1314674"/>
    <lineage>
        <taxon>Eukaryota</taxon>
        <taxon>Fungi</taxon>
        <taxon>Dikarya</taxon>
        <taxon>Basidiomycota</taxon>
        <taxon>Agaricomycotina</taxon>
        <taxon>Agaricomycetes</taxon>
        <taxon>Agaricomycetidae</taxon>
        <taxon>Agaricales</taxon>
        <taxon>Marasmiineae</taxon>
        <taxon>Physalacriaceae</taxon>
        <taxon>Cylindrobasidium</taxon>
    </lineage>
</organism>
<accession>A0A0D7BCQ3</accession>
<reference evidence="5 6" key="1">
    <citation type="journal article" date="2015" name="Fungal Genet. Biol.">
        <title>Evolution of novel wood decay mechanisms in Agaricales revealed by the genome sequences of Fistulina hepatica and Cylindrobasidium torrendii.</title>
        <authorList>
            <person name="Floudas D."/>
            <person name="Held B.W."/>
            <person name="Riley R."/>
            <person name="Nagy L.G."/>
            <person name="Koehler G."/>
            <person name="Ransdell A.S."/>
            <person name="Younus H."/>
            <person name="Chow J."/>
            <person name="Chiniquy J."/>
            <person name="Lipzen A."/>
            <person name="Tritt A."/>
            <person name="Sun H."/>
            <person name="Haridas S."/>
            <person name="LaButti K."/>
            <person name="Ohm R.A."/>
            <person name="Kues U."/>
            <person name="Blanchette R.A."/>
            <person name="Grigoriev I.V."/>
            <person name="Minto R.E."/>
            <person name="Hibbett D.S."/>
        </authorList>
    </citation>
    <scope>NUCLEOTIDE SEQUENCE [LARGE SCALE GENOMIC DNA]</scope>
    <source>
        <strain evidence="5 6">FP15055 ss-10</strain>
    </source>
</reference>